<evidence type="ECO:0000256" key="8">
    <source>
        <dbReference type="SAM" id="MobiDB-lite"/>
    </source>
</evidence>
<evidence type="ECO:0000256" key="6">
    <source>
        <dbReference type="ARBA" id="ARBA00022833"/>
    </source>
</evidence>
<dbReference type="PANTHER" id="PTHR37016">
    <property type="match status" value="1"/>
</dbReference>
<dbReference type="Gene3D" id="2.60.40.2970">
    <property type="match status" value="1"/>
</dbReference>
<dbReference type="InterPro" id="IPR050414">
    <property type="entry name" value="Fungal_M35_metalloproteases"/>
</dbReference>
<keyword evidence="11" id="KW-1185">Reference proteome</keyword>
<evidence type="ECO:0000313" key="10">
    <source>
        <dbReference type="EMBL" id="WXB05332.1"/>
    </source>
</evidence>
<evidence type="ECO:0000256" key="4">
    <source>
        <dbReference type="ARBA" id="ARBA00022723"/>
    </source>
</evidence>
<keyword evidence="3" id="KW-0645">Protease</keyword>
<sequence length="316" mass="34739">MATDDLVADSSQVSVKLTTSKSFFAKQDGLSLTVTLTNGANHAVRLLRWETPVDGIDAPLFVVTRNGMPVDYIGRIYKRAAPRAEDYVVLAPGESLERRVDLAEAYDVRETGNYVVQYASGVDSLVSNEVHLSIEGRLSQREAPAPGANFVGCSASQQSDINRAAQNAHALAHNALAYLNSHTAGSPRYTTWFGAFQTTRHTTARDHFNKINGNSLSRFAYDCTTCTQDNVYAYVYPDRFGQIYLCPAFWKAPMNGTDSKSGTIVHEASHFNANGGTRDQAYGQTACRNLAQNHPNQTTNNADSHEYFAENNPWLN</sequence>
<dbReference type="InterPro" id="IPR029463">
    <property type="entry name" value="Lys_MEP"/>
</dbReference>
<keyword evidence="4" id="KW-0479">Metal-binding</keyword>
<evidence type="ECO:0000256" key="5">
    <source>
        <dbReference type="ARBA" id="ARBA00022801"/>
    </source>
</evidence>
<keyword evidence="7" id="KW-0482">Metalloprotease</keyword>
<name>A0ABZ2L332_9BACT</name>
<comment type="similarity">
    <text evidence="2">Belongs to the peptidase M35 family.</text>
</comment>
<comment type="cofactor">
    <cofactor evidence="1">
        <name>Zn(2+)</name>
        <dbReference type="ChEBI" id="CHEBI:29105"/>
    </cofactor>
</comment>
<dbReference type="Pfam" id="PF14521">
    <property type="entry name" value="Aspzincin_M35"/>
    <property type="match status" value="1"/>
</dbReference>
<dbReference type="Gene3D" id="3.40.390.10">
    <property type="entry name" value="Collagenase (Catalytic Domain)"/>
    <property type="match status" value="1"/>
</dbReference>
<dbReference type="GO" id="GO:0016787">
    <property type="term" value="F:hydrolase activity"/>
    <property type="evidence" value="ECO:0007669"/>
    <property type="project" value="UniProtKB-KW"/>
</dbReference>
<accession>A0ABZ2L332</accession>
<evidence type="ECO:0000259" key="9">
    <source>
        <dbReference type="SMART" id="SM01351"/>
    </source>
</evidence>
<dbReference type="InterPro" id="IPR024079">
    <property type="entry name" value="MetalloPept_cat_dom_sf"/>
</dbReference>
<gene>
    <name evidence="10" type="ORF">LVJ94_51600</name>
</gene>
<evidence type="ECO:0000256" key="3">
    <source>
        <dbReference type="ARBA" id="ARBA00022670"/>
    </source>
</evidence>
<organism evidence="10 11">
    <name type="scientific">Pendulispora rubella</name>
    <dbReference type="NCBI Taxonomy" id="2741070"/>
    <lineage>
        <taxon>Bacteria</taxon>
        <taxon>Pseudomonadati</taxon>
        <taxon>Myxococcota</taxon>
        <taxon>Myxococcia</taxon>
        <taxon>Myxococcales</taxon>
        <taxon>Sorangiineae</taxon>
        <taxon>Pendulisporaceae</taxon>
        <taxon>Pendulispora</taxon>
    </lineage>
</organism>
<dbReference type="SMART" id="SM01351">
    <property type="entry name" value="Aspzincin_M35"/>
    <property type="match status" value="1"/>
</dbReference>
<proteinExistence type="inferred from homology"/>
<protein>
    <submittedName>
        <fullName evidence="10">M35 family metallo-endopeptidase</fullName>
        <ecNumber evidence="10">3.4.24.-</ecNumber>
    </submittedName>
</protein>
<dbReference type="PANTHER" id="PTHR37016:SF3">
    <property type="entry name" value="NEUTRAL PROTEASE 2-RELATED"/>
    <property type="match status" value="1"/>
</dbReference>
<evidence type="ECO:0000313" key="11">
    <source>
        <dbReference type="Proteomes" id="UP001374803"/>
    </source>
</evidence>
<evidence type="ECO:0000256" key="1">
    <source>
        <dbReference type="ARBA" id="ARBA00001947"/>
    </source>
</evidence>
<feature type="domain" description="Lysine-specific metallo-endopeptidase" evidence="9">
    <location>
        <begin position="177"/>
        <end position="310"/>
    </location>
</feature>
<dbReference type="Proteomes" id="UP001374803">
    <property type="component" value="Chromosome"/>
</dbReference>
<reference evidence="10" key="1">
    <citation type="submission" date="2021-12" db="EMBL/GenBank/DDBJ databases">
        <title>Discovery of the Pendulisporaceae a myxobacterial family with distinct sporulation behavior and unique specialized metabolism.</title>
        <authorList>
            <person name="Garcia R."/>
            <person name="Popoff A."/>
            <person name="Bader C.D."/>
            <person name="Loehr J."/>
            <person name="Walesch S."/>
            <person name="Walt C."/>
            <person name="Boldt J."/>
            <person name="Bunk B."/>
            <person name="Haeckl F.J.F.P.J."/>
            <person name="Gunesch A.P."/>
            <person name="Birkelbach J."/>
            <person name="Nuebel U."/>
            <person name="Pietschmann T."/>
            <person name="Bach T."/>
            <person name="Mueller R."/>
        </authorList>
    </citation>
    <scope>NUCLEOTIDE SEQUENCE</scope>
    <source>
        <strain evidence="10">MSr11367</strain>
    </source>
</reference>
<keyword evidence="5 10" id="KW-0378">Hydrolase</keyword>
<feature type="compositionally biased region" description="Polar residues" evidence="8">
    <location>
        <begin position="291"/>
        <end position="302"/>
    </location>
</feature>
<dbReference type="EMBL" id="CP089983">
    <property type="protein sequence ID" value="WXB05332.1"/>
    <property type="molecule type" value="Genomic_DNA"/>
</dbReference>
<dbReference type="SUPFAM" id="SSF55486">
    <property type="entry name" value="Metalloproteases ('zincins'), catalytic domain"/>
    <property type="match status" value="1"/>
</dbReference>
<evidence type="ECO:0000256" key="7">
    <source>
        <dbReference type="ARBA" id="ARBA00023049"/>
    </source>
</evidence>
<evidence type="ECO:0000256" key="2">
    <source>
        <dbReference type="ARBA" id="ARBA00010279"/>
    </source>
</evidence>
<feature type="region of interest" description="Disordered" evidence="8">
    <location>
        <begin position="291"/>
        <end position="316"/>
    </location>
</feature>
<dbReference type="EC" id="3.4.24.-" evidence="10"/>
<keyword evidence="6" id="KW-0862">Zinc</keyword>
<dbReference type="RefSeq" id="WP_394834976.1">
    <property type="nucleotide sequence ID" value="NZ_CP089929.1"/>
</dbReference>